<dbReference type="HOGENOM" id="CLU_027128_5_0_4"/>
<dbReference type="eggNOG" id="COG0683">
    <property type="taxonomic scope" value="Bacteria"/>
</dbReference>
<keyword evidence="2 3" id="KW-0732">Signal</keyword>
<dbReference type="InterPro" id="IPR028082">
    <property type="entry name" value="Peripla_BP_I"/>
</dbReference>
<name>D4XC76_9BURK</name>
<dbReference type="SUPFAM" id="SSF53822">
    <property type="entry name" value="Periplasmic binding protein-like I"/>
    <property type="match status" value="1"/>
</dbReference>
<comment type="caution">
    <text evidence="5">The sequence shown here is derived from an EMBL/GenBank/DDBJ whole genome shotgun (WGS) entry which is preliminary data.</text>
</comment>
<gene>
    <name evidence="5" type="ORF">HMPREF0004_3073</name>
</gene>
<dbReference type="PATRIC" id="fig|742159.3.peg.4039"/>
<dbReference type="Pfam" id="PF13458">
    <property type="entry name" value="Peripla_BP_6"/>
    <property type="match status" value="1"/>
</dbReference>
<dbReference type="InterPro" id="IPR019546">
    <property type="entry name" value="TAT_signal_bac_arc"/>
</dbReference>
<dbReference type="PROSITE" id="PS51318">
    <property type="entry name" value="TAT"/>
    <property type="match status" value="1"/>
</dbReference>
<sequence length="421" mass="44816">MFTPQGTFMTQPTHLSRRDFLAASAALATAGAMPGLAWAQAQAAPPFRLGALNSITGVGGPYGPAMLEAIKIAIAEVNAAGGAAGRQIQLYAEDDQTKPDAAVLAVKKLIEINKVEAVVGIWPSSVGLAAMPITNAAGLITMNTCGAPEMLTENKQGLAWMFQASNAVFGRAFAEVARQRGFKRPAVMAFNNSTFVGQANYFRDAWREKGGDVSAFTVYEPNQTSYRTELNKVLASKPDVISLSAYRPDATIILKEWFQTGQDCKFIMPGWTANEDLVKALGKEATEGIISISNVAAHEHAAYKRFAAEFRKRTKREPDIFASQSYDMVITLALAIEAAGAQADVAAINGKIRAVTAEGGGEKVSGFAQGQALLRAGKPVDYDGASSRLDFGKQGETVPDFGVFDIRDGKLVLNEVIAGKV</sequence>
<dbReference type="Gene3D" id="3.40.50.2300">
    <property type="match status" value="2"/>
</dbReference>
<evidence type="ECO:0000313" key="6">
    <source>
        <dbReference type="Proteomes" id="UP000004510"/>
    </source>
</evidence>
<dbReference type="OrthoDB" id="5289062at2"/>
<dbReference type="PANTHER" id="PTHR30483:SF6">
    <property type="entry name" value="PERIPLASMIC BINDING PROTEIN OF ABC TRANSPORTER FOR NATURAL AMINO ACIDS"/>
    <property type="match status" value="1"/>
</dbReference>
<organism evidence="5 6">
    <name type="scientific">Achromobacter piechaudii ATCC 43553</name>
    <dbReference type="NCBI Taxonomy" id="742159"/>
    <lineage>
        <taxon>Bacteria</taxon>
        <taxon>Pseudomonadati</taxon>
        <taxon>Pseudomonadota</taxon>
        <taxon>Betaproteobacteria</taxon>
        <taxon>Burkholderiales</taxon>
        <taxon>Alcaligenaceae</taxon>
        <taxon>Achromobacter</taxon>
    </lineage>
</organism>
<evidence type="ECO:0000256" key="1">
    <source>
        <dbReference type="ARBA" id="ARBA00010062"/>
    </source>
</evidence>
<dbReference type="CDD" id="cd06346">
    <property type="entry name" value="PBP1_ABC_ligand_binding-like"/>
    <property type="match status" value="1"/>
</dbReference>
<dbReference type="InterPro" id="IPR006311">
    <property type="entry name" value="TAT_signal"/>
</dbReference>
<dbReference type="AlphaFoldDB" id="D4XC76"/>
<evidence type="ECO:0000256" key="2">
    <source>
        <dbReference type="ARBA" id="ARBA00022729"/>
    </source>
</evidence>
<dbReference type="PANTHER" id="PTHR30483">
    <property type="entry name" value="LEUCINE-SPECIFIC-BINDING PROTEIN"/>
    <property type="match status" value="1"/>
</dbReference>
<accession>D4XC76</accession>
<protein>
    <submittedName>
        <fullName evidence="5">Tat pathway signal sequence domain protein</fullName>
    </submittedName>
</protein>
<reference evidence="6" key="1">
    <citation type="submission" date="2010-03" db="EMBL/GenBank/DDBJ databases">
        <title>Complete sequence of Mobiluncus curtisii ATCC 43063.</title>
        <authorList>
            <person name="Muzny D."/>
            <person name="Qin X."/>
            <person name="Deng J."/>
            <person name="Jiang H."/>
            <person name="Liu Y."/>
            <person name="Qu J."/>
            <person name="Song X.-Z."/>
            <person name="Zhang L."/>
            <person name="Thornton R."/>
            <person name="Coyle M."/>
            <person name="Francisco L."/>
            <person name="Jackson L."/>
            <person name="Javaid M."/>
            <person name="Korchina V."/>
            <person name="Kovar C."/>
            <person name="Mata R."/>
            <person name="Mathew T."/>
            <person name="Ngo R."/>
            <person name="Nguyen L."/>
            <person name="Nguyen N."/>
            <person name="Okwuonu G."/>
            <person name="Ongeri F."/>
            <person name="Pham C."/>
            <person name="Simmons D."/>
            <person name="Wilczek-Boney K."/>
            <person name="Hale W."/>
            <person name="Jakkamsetti A."/>
            <person name="Pham P."/>
            <person name="Ruth R."/>
            <person name="San Lucas F."/>
            <person name="Warren J."/>
            <person name="Zhang J."/>
            <person name="Zhao Z."/>
            <person name="Zhou C."/>
            <person name="Zhu D."/>
            <person name="Lee S."/>
            <person name="Bess C."/>
            <person name="Blankenburg K."/>
            <person name="Forbes L."/>
            <person name="Fu Q."/>
            <person name="Gubbala S."/>
            <person name="Hirani K."/>
            <person name="Jayaseelan J.C."/>
            <person name="Lara F."/>
            <person name="Munidasa M."/>
            <person name="Palculict T."/>
            <person name="Patil S."/>
            <person name="Pu L.-L."/>
            <person name="Saada N."/>
            <person name="Tang L."/>
            <person name="Weissenberger G."/>
            <person name="Zhu Y."/>
            <person name="Hemphill L."/>
            <person name="Shang Y."/>
            <person name="Youmans B."/>
            <person name="Ayvaz T."/>
            <person name="Ross M."/>
            <person name="Santibanez J."/>
            <person name="Aqrawi P."/>
            <person name="Gross S."/>
            <person name="Joshi V."/>
            <person name="Fowler G."/>
            <person name="Nazareth L."/>
            <person name="Reid J."/>
            <person name="Worley K."/>
            <person name="Petrosino J."/>
            <person name="Highlander S."/>
            <person name="Gibbs R."/>
            <person name="Gibbs R."/>
        </authorList>
    </citation>
    <scope>NUCLEOTIDE SEQUENCE [LARGE SCALE GENOMIC DNA]</scope>
    <source>
        <strain evidence="6">ATCC 43553</strain>
    </source>
</reference>
<dbReference type="InterPro" id="IPR051010">
    <property type="entry name" value="BCAA_transport"/>
</dbReference>
<evidence type="ECO:0000313" key="5">
    <source>
        <dbReference type="EMBL" id="EFF75597.1"/>
    </source>
</evidence>
<dbReference type="Proteomes" id="UP000004510">
    <property type="component" value="Unassembled WGS sequence"/>
</dbReference>
<proteinExistence type="inferred from homology"/>
<dbReference type="EMBL" id="ADMS01000067">
    <property type="protein sequence ID" value="EFF75597.1"/>
    <property type="molecule type" value="Genomic_DNA"/>
</dbReference>
<dbReference type="NCBIfam" id="TIGR01409">
    <property type="entry name" value="TAT_signal_seq"/>
    <property type="match status" value="1"/>
</dbReference>
<evidence type="ECO:0000256" key="3">
    <source>
        <dbReference type="SAM" id="SignalP"/>
    </source>
</evidence>
<feature type="signal peptide" evidence="3">
    <location>
        <begin position="1"/>
        <end position="39"/>
    </location>
</feature>
<feature type="domain" description="Leucine-binding protein" evidence="4">
    <location>
        <begin position="47"/>
        <end position="364"/>
    </location>
</feature>
<feature type="chain" id="PRO_5003066198" evidence="3">
    <location>
        <begin position="40"/>
        <end position="421"/>
    </location>
</feature>
<evidence type="ECO:0000259" key="4">
    <source>
        <dbReference type="Pfam" id="PF13458"/>
    </source>
</evidence>
<dbReference type="InterPro" id="IPR028081">
    <property type="entry name" value="Leu-bd"/>
</dbReference>
<comment type="similarity">
    <text evidence="1">Belongs to the leucine-binding protein family.</text>
</comment>